<sequence length="161" mass="18345">FDAPFRQGLAETRPIWGFGGALLSLAQVTIKLTEPGVPDIYQGTELWDDSLVDPDNRRPVDWNRRESELLRLTPWIEAESPPLAELLGRYADGRVKLWLTARLLRLRRGDPTRWVGAEYRPWPEPPDPRSPVLAFLRGGGRRRNPHRGRPPTARAPWSPAT</sequence>
<comment type="caution">
    <text evidence="2">The sequence shown here is derived from an EMBL/GenBank/DDBJ whole genome shotgun (WGS) entry which is preliminary data.</text>
</comment>
<dbReference type="InterPro" id="IPR017853">
    <property type="entry name" value="GH"/>
</dbReference>
<dbReference type="PANTHER" id="PTHR10357">
    <property type="entry name" value="ALPHA-AMYLASE FAMILY MEMBER"/>
    <property type="match status" value="1"/>
</dbReference>
<reference evidence="2" key="2">
    <citation type="journal article" date="2014" name="ISME J.">
        <title>Microbial stratification in low pH oxic and suboxic macroscopic growths along an acid mine drainage.</title>
        <authorList>
            <person name="Mendez-Garcia C."/>
            <person name="Mesa V."/>
            <person name="Sprenger R.R."/>
            <person name="Richter M."/>
            <person name="Diez M.S."/>
            <person name="Solano J."/>
            <person name="Bargiela R."/>
            <person name="Golyshina O.V."/>
            <person name="Manteca A."/>
            <person name="Ramos J.L."/>
            <person name="Gallego J.R."/>
            <person name="Llorente I."/>
            <person name="Martins Dos Santos V.A."/>
            <person name="Jensen O.N."/>
            <person name="Pelaez A.I."/>
            <person name="Sanchez J."/>
            <person name="Ferrer M."/>
        </authorList>
    </citation>
    <scope>NUCLEOTIDE SEQUENCE</scope>
</reference>
<dbReference type="GO" id="GO:0047470">
    <property type="term" value="F:(1,4)-alpha-D-glucan 1-alpha-D-glucosylmutase activity"/>
    <property type="evidence" value="ECO:0007669"/>
    <property type="project" value="TreeGrafter"/>
</dbReference>
<feature type="non-terminal residue" evidence="2">
    <location>
        <position position="1"/>
    </location>
</feature>
<dbReference type="EMBL" id="AUZY01002929">
    <property type="protein sequence ID" value="EQD71026.1"/>
    <property type="molecule type" value="Genomic_DNA"/>
</dbReference>
<dbReference type="GO" id="GO:0030980">
    <property type="term" value="P:alpha-glucan catabolic process"/>
    <property type="evidence" value="ECO:0007669"/>
    <property type="project" value="TreeGrafter"/>
</dbReference>
<gene>
    <name evidence="2" type="ORF">B1B_04683</name>
</gene>
<protein>
    <submittedName>
        <fullName evidence="2">Malto-oligosyltrehalose synthase</fullName>
    </submittedName>
</protein>
<dbReference type="PANTHER" id="PTHR10357:SF216">
    <property type="entry name" value="MALTOOLIGOSYL TREHALOSE SYNTHASE-RELATED"/>
    <property type="match status" value="1"/>
</dbReference>
<reference evidence="2" key="1">
    <citation type="submission" date="2013-08" db="EMBL/GenBank/DDBJ databases">
        <authorList>
            <person name="Mendez C."/>
            <person name="Richter M."/>
            <person name="Ferrer M."/>
            <person name="Sanchez J."/>
        </authorList>
    </citation>
    <scope>NUCLEOTIDE SEQUENCE</scope>
</reference>
<dbReference type="GO" id="GO:0005992">
    <property type="term" value="P:trehalose biosynthetic process"/>
    <property type="evidence" value="ECO:0007669"/>
    <property type="project" value="TreeGrafter"/>
</dbReference>
<proteinExistence type="predicted"/>
<dbReference type="Gene3D" id="3.20.20.80">
    <property type="entry name" value="Glycosidases"/>
    <property type="match status" value="1"/>
</dbReference>
<dbReference type="AlphaFoldDB" id="T1BDP8"/>
<organism evidence="2">
    <name type="scientific">mine drainage metagenome</name>
    <dbReference type="NCBI Taxonomy" id="410659"/>
    <lineage>
        <taxon>unclassified sequences</taxon>
        <taxon>metagenomes</taxon>
        <taxon>ecological metagenomes</taxon>
    </lineage>
</organism>
<feature type="region of interest" description="Disordered" evidence="1">
    <location>
        <begin position="124"/>
        <end position="161"/>
    </location>
</feature>
<name>T1BDP8_9ZZZZ</name>
<accession>T1BDP8</accession>
<evidence type="ECO:0000256" key="1">
    <source>
        <dbReference type="SAM" id="MobiDB-lite"/>
    </source>
</evidence>
<feature type="compositionally biased region" description="Basic residues" evidence="1">
    <location>
        <begin position="139"/>
        <end position="149"/>
    </location>
</feature>
<evidence type="ECO:0000313" key="2">
    <source>
        <dbReference type="EMBL" id="EQD71026.1"/>
    </source>
</evidence>
<dbReference type="SUPFAM" id="SSF51445">
    <property type="entry name" value="(Trans)glycosidases"/>
    <property type="match status" value="1"/>
</dbReference>